<dbReference type="HOGENOM" id="CLU_3381482_0_0_3"/>
<dbReference type="STRING" id="65393.PCC7424_3113"/>
<gene>
    <name evidence="1" type="ordered locus">PCC7424_3113</name>
</gene>
<dbReference type="EMBL" id="CP001291">
    <property type="protein sequence ID" value="ACK71515.1"/>
    <property type="molecule type" value="Genomic_DNA"/>
</dbReference>
<organism evidence="1 2">
    <name type="scientific">Gloeothece citriformis (strain PCC 7424)</name>
    <name type="common">Cyanothece sp. (strain PCC 7424)</name>
    <dbReference type="NCBI Taxonomy" id="65393"/>
    <lineage>
        <taxon>Bacteria</taxon>
        <taxon>Bacillati</taxon>
        <taxon>Cyanobacteriota</taxon>
        <taxon>Cyanophyceae</taxon>
        <taxon>Oscillatoriophycideae</taxon>
        <taxon>Chroococcales</taxon>
        <taxon>Aphanothecaceae</taxon>
        <taxon>Gloeothece</taxon>
        <taxon>Gloeothece citriformis</taxon>
    </lineage>
</organism>
<evidence type="ECO:0000313" key="2">
    <source>
        <dbReference type="Proteomes" id="UP000002384"/>
    </source>
</evidence>
<dbReference type="AlphaFoldDB" id="B7KBF9"/>
<dbReference type="Proteomes" id="UP000002384">
    <property type="component" value="Chromosome"/>
</dbReference>
<evidence type="ECO:0000313" key="1">
    <source>
        <dbReference type="EMBL" id="ACK71515.1"/>
    </source>
</evidence>
<reference evidence="2" key="1">
    <citation type="journal article" date="2011" name="MBio">
        <title>Novel metabolic attributes of the genus Cyanothece, comprising a group of unicellular nitrogen-fixing Cyanobacteria.</title>
        <authorList>
            <person name="Bandyopadhyay A."/>
            <person name="Elvitigala T."/>
            <person name="Welsh E."/>
            <person name="Stockel J."/>
            <person name="Liberton M."/>
            <person name="Min H."/>
            <person name="Sherman L.A."/>
            <person name="Pakrasi H.B."/>
        </authorList>
    </citation>
    <scope>NUCLEOTIDE SEQUENCE [LARGE SCALE GENOMIC DNA]</scope>
    <source>
        <strain evidence="2">PCC 7424</strain>
    </source>
</reference>
<name>B7KBF9_GLOC7</name>
<accession>B7KBF9</accession>
<protein>
    <submittedName>
        <fullName evidence="1">Uncharacterized protein</fullName>
    </submittedName>
</protein>
<sequence>MRRGRILQFEQEDSVVKIFRIGITWIYDKNLLQ</sequence>
<keyword evidence="2" id="KW-1185">Reference proteome</keyword>
<dbReference type="KEGG" id="cyc:PCC7424_3113"/>
<proteinExistence type="predicted"/>